<feature type="domain" description="N-acetyltransferase" evidence="3">
    <location>
        <begin position="1"/>
        <end position="144"/>
    </location>
</feature>
<comment type="caution">
    <text evidence="4">The sequence shown here is derived from an EMBL/GenBank/DDBJ whole genome shotgun (WGS) entry which is preliminary data.</text>
</comment>
<dbReference type="InterPro" id="IPR000182">
    <property type="entry name" value="GNAT_dom"/>
</dbReference>
<keyword evidence="1 4" id="KW-0808">Transferase</keyword>
<dbReference type="eggNOG" id="COG0456">
    <property type="taxonomic scope" value="Bacteria"/>
</dbReference>
<gene>
    <name evidence="4" type="ORF">rosmuc_01398</name>
</gene>
<dbReference type="PANTHER" id="PTHR43420">
    <property type="entry name" value="ACETYLTRANSFERASE"/>
    <property type="match status" value="1"/>
</dbReference>
<name>A0A0A0HPN4_9RHOB</name>
<dbReference type="GO" id="GO:0016747">
    <property type="term" value="F:acyltransferase activity, transferring groups other than amino-acyl groups"/>
    <property type="evidence" value="ECO:0007669"/>
    <property type="project" value="InterPro"/>
</dbReference>
<evidence type="ECO:0000256" key="1">
    <source>
        <dbReference type="ARBA" id="ARBA00022679"/>
    </source>
</evidence>
<keyword evidence="2" id="KW-0012">Acyltransferase</keyword>
<dbReference type="SUPFAM" id="SSF55729">
    <property type="entry name" value="Acyl-CoA N-acyltransferases (Nat)"/>
    <property type="match status" value="1"/>
</dbReference>
<evidence type="ECO:0000313" key="5">
    <source>
        <dbReference type="Proteomes" id="UP000030021"/>
    </source>
</evidence>
<organism evidence="4 5">
    <name type="scientific">Roseovarius mucosus DSM 17069</name>
    <dbReference type="NCBI Taxonomy" id="1288298"/>
    <lineage>
        <taxon>Bacteria</taxon>
        <taxon>Pseudomonadati</taxon>
        <taxon>Pseudomonadota</taxon>
        <taxon>Alphaproteobacteria</taxon>
        <taxon>Rhodobacterales</taxon>
        <taxon>Roseobacteraceae</taxon>
        <taxon>Roseovarius</taxon>
    </lineage>
</organism>
<dbReference type="Gene3D" id="3.40.630.30">
    <property type="match status" value="1"/>
</dbReference>
<dbReference type="AlphaFoldDB" id="A0A0A0HPN4"/>
<dbReference type="HOGENOM" id="CLU_013985_21_1_5"/>
<dbReference type="PATRIC" id="fig|1288298.3.peg.1410"/>
<dbReference type="InterPro" id="IPR050680">
    <property type="entry name" value="YpeA/RimI_acetyltransf"/>
</dbReference>
<dbReference type="Pfam" id="PF13508">
    <property type="entry name" value="Acetyltransf_7"/>
    <property type="match status" value="1"/>
</dbReference>
<evidence type="ECO:0000256" key="2">
    <source>
        <dbReference type="ARBA" id="ARBA00023315"/>
    </source>
</evidence>
<dbReference type="STRING" id="215743.ROSMUCSMR3_00361"/>
<evidence type="ECO:0000259" key="3">
    <source>
        <dbReference type="PROSITE" id="PS51186"/>
    </source>
</evidence>
<dbReference type="OrthoDB" id="9797417at2"/>
<dbReference type="EMBL" id="AONH01000007">
    <property type="protein sequence ID" value="KGM88564.1"/>
    <property type="molecule type" value="Genomic_DNA"/>
</dbReference>
<reference evidence="4 5" key="1">
    <citation type="submission" date="2013-01" db="EMBL/GenBank/DDBJ databases">
        <authorList>
            <person name="Fiebig A."/>
            <person name="Goeker M."/>
            <person name="Klenk H.-P.P."/>
        </authorList>
    </citation>
    <scope>NUCLEOTIDE SEQUENCE [LARGE SCALE GENOMIC DNA]</scope>
    <source>
        <strain evidence="4 5">DSM 17069</strain>
    </source>
</reference>
<dbReference type="InterPro" id="IPR016181">
    <property type="entry name" value="Acyl_CoA_acyltransferase"/>
</dbReference>
<evidence type="ECO:0000313" key="4">
    <source>
        <dbReference type="EMBL" id="KGM88564.1"/>
    </source>
</evidence>
<protein>
    <submittedName>
        <fullName evidence="4">Acetyltransferase</fullName>
    </submittedName>
</protein>
<accession>A0A0A0HPN4</accession>
<dbReference type="PROSITE" id="PS51186">
    <property type="entry name" value="GNAT"/>
    <property type="match status" value="1"/>
</dbReference>
<dbReference type="Proteomes" id="UP000030021">
    <property type="component" value="Unassembled WGS sequence"/>
</dbReference>
<proteinExistence type="predicted"/>
<dbReference type="RefSeq" id="WP_037271367.1">
    <property type="nucleotide sequence ID" value="NZ_KN293978.2"/>
</dbReference>
<sequence length="148" mass="16631">MRTARGQLWHLPQLAVILWGFTRATPWLPQVRSHWDDLRALAKVIRWGWVRVIRKQGRLAGFVVRDGDILHALYVHPLRQGQGFGRALLAEAKAEAGVLRLWVLEANAAARAFYARQGFVEAARSMGLGNDEGLPDILMVWRGKGESA</sequence>